<accession>A0A5E4C9F2</accession>
<organism evidence="1 2">
    <name type="scientific">Marmota monax</name>
    <name type="common">Woodchuck</name>
    <dbReference type="NCBI Taxonomy" id="9995"/>
    <lineage>
        <taxon>Eukaryota</taxon>
        <taxon>Metazoa</taxon>
        <taxon>Chordata</taxon>
        <taxon>Craniata</taxon>
        <taxon>Vertebrata</taxon>
        <taxon>Euteleostomi</taxon>
        <taxon>Mammalia</taxon>
        <taxon>Eutheria</taxon>
        <taxon>Euarchontoglires</taxon>
        <taxon>Glires</taxon>
        <taxon>Rodentia</taxon>
        <taxon>Sciuromorpha</taxon>
        <taxon>Sciuridae</taxon>
        <taxon>Xerinae</taxon>
        <taxon>Marmotini</taxon>
        <taxon>Marmota</taxon>
    </lineage>
</organism>
<protein>
    <recommendedName>
        <fullName evidence="3">Ig-like domain-containing protein</fullName>
    </recommendedName>
</protein>
<dbReference type="Gene3D" id="2.60.40.10">
    <property type="entry name" value="Immunoglobulins"/>
    <property type="match status" value="1"/>
</dbReference>
<evidence type="ECO:0000313" key="1">
    <source>
        <dbReference type="EMBL" id="VTJ78483.1"/>
    </source>
</evidence>
<dbReference type="Proteomes" id="UP000335636">
    <property type="component" value="Unassembled WGS sequence"/>
</dbReference>
<sequence length="61" mass="6852">DYALHGPVFLQEPSPVMFPLDSEEKKVKLTCEVKGNPKPHIRCVDLKPRDSVHRAQGVLSN</sequence>
<reference evidence="1" key="1">
    <citation type="submission" date="2019-04" db="EMBL/GenBank/DDBJ databases">
        <authorList>
            <person name="Alioto T."/>
            <person name="Alioto T."/>
        </authorList>
    </citation>
    <scope>NUCLEOTIDE SEQUENCE [LARGE SCALE GENOMIC DNA]</scope>
</reference>
<proteinExistence type="predicted"/>
<evidence type="ECO:0008006" key="3">
    <source>
        <dbReference type="Google" id="ProtNLM"/>
    </source>
</evidence>
<dbReference type="InterPro" id="IPR013783">
    <property type="entry name" value="Ig-like_fold"/>
</dbReference>
<feature type="non-terminal residue" evidence="1">
    <location>
        <position position="61"/>
    </location>
</feature>
<feature type="non-terminal residue" evidence="1">
    <location>
        <position position="1"/>
    </location>
</feature>
<dbReference type="AlphaFoldDB" id="A0A5E4C9F2"/>
<gene>
    <name evidence="1" type="ORF">MONAX_5E045364</name>
</gene>
<keyword evidence="2" id="KW-1185">Reference proteome</keyword>
<name>A0A5E4C9F2_MARMO</name>
<dbReference type="EMBL" id="CABDUW010001080">
    <property type="protein sequence ID" value="VTJ78483.1"/>
    <property type="molecule type" value="Genomic_DNA"/>
</dbReference>
<evidence type="ECO:0000313" key="2">
    <source>
        <dbReference type="Proteomes" id="UP000335636"/>
    </source>
</evidence>
<comment type="caution">
    <text evidence="1">The sequence shown here is derived from an EMBL/GenBank/DDBJ whole genome shotgun (WGS) entry which is preliminary data.</text>
</comment>